<keyword evidence="3" id="KW-0540">Nuclease</keyword>
<dbReference type="CDD" id="cd00840">
    <property type="entry name" value="MPP_Mre11_N"/>
    <property type="match status" value="1"/>
</dbReference>
<dbReference type="RefSeq" id="WP_002682665.1">
    <property type="nucleotide sequence ID" value="NZ_JH600070.1"/>
</dbReference>
<feature type="domain" description="Calcineurin-like phosphoesterase" evidence="2">
    <location>
        <begin position="1"/>
        <end position="196"/>
    </location>
</feature>
<dbReference type="SUPFAM" id="SSF56300">
    <property type="entry name" value="Metallo-dependent phosphatases"/>
    <property type="match status" value="1"/>
</dbReference>
<dbReference type="PANTHER" id="PTHR30337:SF7">
    <property type="entry name" value="PHOSPHOESTERASE"/>
    <property type="match status" value="1"/>
</dbReference>
<evidence type="ECO:0000259" key="2">
    <source>
        <dbReference type="Pfam" id="PF00149"/>
    </source>
</evidence>
<keyword evidence="1" id="KW-0378">Hydrolase</keyword>
<proteinExistence type="predicted"/>
<evidence type="ECO:0000313" key="4">
    <source>
        <dbReference type="Proteomes" id="UP000005744"/>
    </source>
</evidence>
<dbReference type="PANTHER" id="PTHR30337">
    <property type="entry name" value="COMPONENT OF ATP-DEPENDENT DSDNA EXONUCLEASE"/>
    <property type="match status" value="1"/>
</dbReference>
<sequence>MKFIHAADIHLDSPLCGLARYEGVPAEQMQSATRRAFINLVDLACAEAVDFLLIAGDLYDVDWKDYNTGLFFNQQMTRLREVNIPVFIVLGNHDAGSSITKQLRLPDNVKEFSTHSPETVILEKIGVAIHGQSFATKAVTDNISLNYPPAIAGYYNIGLLHTAVNGREGHDNYAPCSVQDLLTQGYDYWALGHVHNREILHADPYIVFSGNLQGRHVRETGAKGCTLVTVNDEHKTTLTHCPVDVLRWGVCTVDVAHIATADEIVDKVRETVLATLQTADGRPLALRIMIEGTCPAHAELHSNTERWSNEIRSIATDVGLGSVWVEKIYLNTRAISTALQQDESPFDELLHTLRTLPQSNDSLLALSSELRHLKQALPLEARTEYGFDPENPDTIRQMLNRVEGFLMGRLLPQA</sequence>
<dbReference type="Proteomes" id="UP000005744">
    <property type="component" value="Unassembled WGS sequence"/>
</dbReference>
<keyword evidence="3" id="KW-0269">Exonuclease</keyword>
<protein>
    <submittedName>
        <fullName evidence="3">DNA repair exonuclease</fullName>
    </submittedName>
</protein>
<name>I3CBS6_9GAMM</name>
<dbReference type="GO" id="GO:0004527">
    <property type="term" value="F:exonuclease activity"/>
    <property type="evidence" value="ECO:0007669"/>
    <property type="project" value="UniProtKB-KW"/>
</dbReference>
<reference evidence="3 4" key="1">
    <citation type="submission" date="2011-11" db="EMBL/GenBank/DDBJ databases">
        <title>Improved High-Quality Draft sequence of Beggiatoa alba B18lD.</title>
        <authorList>
            <consortium name="US DOE Joint Genome Institute"/>
            <person name="Lucas S."/>
            <person name="Han J."/>
            <person name="Lapidus A."/>
            <person name="Cheng J.-F."/>
            <person name="Goodwin L."/>
            <person name="Pitluck S."/>
            <person name="Peters L."/>
            <person name="Mikhailova N."/>
            <person name="Held B."/>
            <person name="Detter J.C."/>
            <person name="Han C."/>
            <person name="Tapia R."/>
            <person name="Land M."/>
            <person name="Hauser L."/>
            <person name="Kyrpides N."/>
            <person name="Ivanova N."/>
            <person name="Pagani I."/>
            <person name="Samuel K."/>
            <person name="Teske A."/>
            <person name="Mueller J."/>
            <person name="Woyke T."/>
        </authorList>
    </citation>
    <scope>NUCLEOTIDE SEQUENCE [LARGE SCALE GENOMIC DNA]</scope>
    <source>
        <strain evidence="3 4">B18LD</strain>
    </source>
</reference>
<dbReference type="EMBL" id="JH600070">
    <property type="protein sequence ID" value="EIJ41069.1"/>
    <property type="molecule type" value="Genomic_DNA"/>
</dbReference>
<evidence type="ECO:0000256" key="1">
    <source>
        <dbReference type="ARBA" id="ARBA00022801"/>
    </source>
</evidence>
<gene>
    <name evidence="3" type="ORF">BegalDRAFT_0146</name>
</gene>
<dbReference type="InterPro" id="IPR050535">
    <property type="entry name" value="DNA_Repair-Maintenance_Comp"/>
</dbReference>
<dbReference type="InterPro" id="IPR014576">
    <property type="entry name" value="Pesterase_YhaO"/>
</dbReference>
<dbReference type="Gene3D" id="3.60.21.10">
    <property type="match status" value="1"/>
</dbReference>
<dbReference type="InterPro" id="IPR041796">
    <property type="entry name" value="Mre11_N"/>
</dbReference>
<dbReference type="Pfam" id="PF00149">
    <property type="entry name" value="Metallophos"/>
    <property type="match status" value="1"/>
</dbReference>
<dbReference type="PIRSF" id="PIRSF033091">
    <property type="entry name" value="Pesterase_YhaO"/>
    <property type="match status" value="1"/>
</dbReference>
<accession>I3CBS6</accession>
<dbReference type="InterPro" id="IPR029052">
    <property type="entry name" value="Metallo-depent_PP-like"/>
</dbReference>
<dbReference type="HOGENOM" id="CLU_026621_4_0_6"/>
<dbReference type="STRING" id="395493.BegalDRAFT_0146"/>
<evidence type="ECO:0000313" key="3">
    <source>
        <dbReference type="EMBL" id="EIJ41069.1"/>
    </source>
</evidence>
<dbReference type="eggNOG" id="COG0420">
    <property type="taxonomic scope" value="Bacteria"/>
</dbReference>
<keyword evidence="4" id="KW-1185">Reference proteome</keyword>
<dbReference type="InterPro" id="IPR004843">
    <property type="entry name" value="Calcineurin-like_PHP"/>
</dbReference>
<organism evidence="3 4">
    <name type="scientific">Beggiatoa alba B18LD</name>
    <dbReference type="NCBI Taxonomy" id="395493"/>
    <lineage>
        <taxon>Bacteria</taxon>
        <taxon>Pseudomonadati</taxon>
        <taxon>Pseudomonadota</taxon>
        <taxon>Gammaproteobacteria</taxon>
        <taxon>Thiotrichales</taxon>
        <taxon>Thiotrichaceae</taxon>
        <taxon>Beggiatoa</taxon>
    </lineage>
</organism>
<dbReference type="AlphaFoldDB" id="I3CBS6"/>